<dbReference type="InterPro" id="IPR025455">
    <property type="entry name" value="DUF4276"/>
</dbReference>
<dbReference type="AlphaFoldDB" id="A0A418MZ53"/>
<dbReference type="RefSeq" id="WP_119572944.1">
    <property type="nucleotide sequence ID" value="NZ_QXEC01000002.1"/>
</dbReference>
<reference evidence="1 2" key="1">
    <citation type="submission" date="2018-08" db="EMBL/GenBank/DDBJ databases">
        <title>Jishengella sp. nov., isolated from a root of Azadirachta indica A. Juss. var. siamensis Valenton.</title>
        <authorList>
            <person name="Kuncharoen N."/>
            <person name="Tanasupawat S."/>
            <person name="Kudo T."/>
            <person name="Ohkuma M."/>
        </authorList>
    </citation>
    <scope>NUCLEOTIDE SEQUENCE [LARGE SCALE GENOMIC DNA]</scope>
    <source>
        <strain evidence="1 2">AZ1-13</strain>
    </source>
</reference>
<proteinExistence type="predicted"/>
<name>A0A418MZ53_9ACTN</name>
<sequence>MRYLTSALVSEGSSDDQFLPRLLGRALTELCNTEFEDAVDVADVQPIRDRSGPSSVADVIRLVDQHRASFSMIFFHRDQGTNADRVATEWIQPIREMWGSRAEQLVALVPVRETEAWLLADGDALRSALGVPNWSDASMGLPAQPAQVERLPDPKRVLSDVMQRVSRSRTDHFTQLGEIVSLDRLRAVPAYRRWWIETREALVRLNYRRA</sequence>
<evidence type="ECO:0000313" key="2">
    <source>
        <dbReference type="Proteomes" id="UP000283832"/>
    </source>
</evidence>
<evidence type="ECO:0000313" key="1">
    <source>
        <dbReference type="EMBL" id="RIV40619.1"/>
    </source>
</evidence>
<comment type="caution">
    <text evidence="1">The sequence shown here is derived from an EMBL/GenBank/DDBJ whole genome shotgun (WGS) entry which is preliminary data.</text>
</comment>
<dbReference type="EMBL" id="QXEC01000002">
    <property type="protein sequence ID" value="RIV40619.1"/>
    <property type="molecule type" value="Genomic_DNA"/>
</dbReference>
<gene>
    <name evidence="1" type="ORF">D2L64_03060</name>
</gene>
<dbReference type="Pfam" id="PF14103">
    <property type="entry name" value="DUF4276"/>
    <property type="match status" value="1"/>
</dbReference>
<protein>
    <submittedName>
        <fullName evidence="1">DUF4276 family protein</fullName>
    </submittedName>
</protein>
<organism evidence="1 2">
    <name type="scientific">Micromonospora radicis</name>
    <dbReference type="NCBI Taxonomy" id="1894971"/>
    <lineage>
        <taxon>Bacteria</taxon>
        <taxon>Bacillati</taxon>
        <taxon>Actinomycetota</taxon>
        <taxon>Actinomycetes</taxon>
        <taxon>Micromonosporales</taxon>
        <taxon>Micromonosporaceae</taxon>
        <taxon>Micromonospora</taxon>
    </lineage>
</organism>
<dbReference type="Proteomes" id="UP000283832">
    <property type="component" value="Unassembled WGS sequence"/>
</dbReference>
<keyword evidence="2" id="KW-1185">Reference proteome</keyword>
<accession>A0A418MZ53</accession>
<dbReference type="OrthoDB" id="3687853at2"/>